<evidence type="ECO:0000256" key="6">
    <source>
        <dbReference type="ARBA" id="ARBA00022825"/>
    </source>
</evidence>
<dbReference type="PANTHER" id="PTHR11731:SF200">
    <property type="entry name" value="DIPEPTIDYL PEPTIDASE 10, ISOFORM B"/>
    <property type="match status" value="1"/>
</dbReference>
<dbReference type="GO" id="GO:0006508">
    <property type="term" value="P:proteolysis"/>
    <property type="evidence" value="ECO:0007669"/>
    <property type="project" value="UniProtKB-KW"/>
</dbReference>
<feature type="domain" description="Peptidase S9 prolyl oligopeptidase catalytic" evidence="12">
    <location>
        <begin position="396"/>
        <end position="600"/>
    </location>
</feature>
<keyword evidence="5" id="KW-0378">Hydrolase</keyword>
<accession>A0A6B2KYV8</accession>
<evidence type="ECO:0000313" key="14">
    <source>
        <dbReference type="EMBL" id="NDV29939.1"/>
    </source>
</evidence>
<dbReference type="GO" id="GO:0012505">
    <property type="term" value="C:endomembrane system"/>
    <property type="evidence" value="ECO:0007669"/>
    <property type="project" value="UniProtKB-SubCell"/>
</dbReference>
<dbReference type="SUPFAM" id="SSF82171">
    <property type="entry name" value="DPP6 N-terminal domain-like"/>
    <property type="match status" value="1"/>
</dbReference>
<evidence type="ECO:0000256" key="4">
    <source>
        <dbReference type="ARBA" id="ARBA00022692"/>
    </source>
</evidence>
<keyword evidence="9" id="KW-0472">Membrane</keyword>
<dbReference type="AlphaFoldDB" id="A0A6B2KYV8"/>
<comment type="subcellular location">
    <subcellularLocation>
        <location evidence="11">Endomembrane system</location>
        <topology evidence="11">Single-pass membrane protein</topology>
    </subcellularLocation>
    <subcellularLocation>
        <location evidence="1">Membrane</location>
        <topology evidence="1">Single-pass type II membrane protein</topology>
    </subcellularLocation>
</comment>
<name>A0A6B2KYV8_9EUKA</name>
<keyword evidence="3" id="KW-0645">Protease</keyword>
<dbReference type="GO" id="GO:0008236">
    <property type="term" value="F:serine-type peptidase activity"/>
    <property type="evidence" value="ECO:0007669"/>
    <property type="project" value="UniProtKB-KW"/>
</dbReference>
<evidence type="ECO:0000256" key="11">
    <source>
        <dbReference type="ARBA" id="ARBA00037847"/>
    </source>
</evidence>
<keyword evidence="2" id="KW-0031">Aminopeptidase</keyword>
<dbReference type="FunFam" id="3.40.50.1820:FF:000003">
    <property type="entry name" value="Dipeptidyl peptidase 4"/>
    <property type="match status" value="1"/>
</dbReference>
<evidence type="ECO:0000259" key="13">
    <source>
        <dbReference type="Pfam" id="PF00930"/>
    </source>
</evidence>
<reference evidence="14" key="1">
    <citation type="journal article" date="2020" name="J. Eukaryot. Microbiol.">
        <title>De novo Sequencing, Assembly and Annotation of the Transcriptome for the Free-Living Testate Amoeba Arcella intermedia.</title>
        <authorList>
            <person name="Ribeiro G.M."/>
            <person name="Porfirio-Sousa A.L."/>
            <person name="Maurer-Alcala X.X."/>
            <person name="Katz L.A."/>
            <person name="Lahr D.J.G."/>
        </authorList>
    </citation>
    <scope>NUCLEOTIDE SEQUENCE</scope>
</reference>
<keyword evidence="6" id="KW-0720">Serine protease</keyword>
<dbReference type="InterPro" id="IPR029058">
    <property type="entry name" value="AB_hydrolase_fold"/>
</dbReference>
<proteinExistence type="predicted"/>
<dbReference type="Gene3D" id="3.40.50.1820">
    <property type="entry name" value="alpha/beta hydrolase"/>
    <property type="match status" value="1"/>
</dbReference>
<feature type="domain" description="Dipeptidylpeptidase IV N-terminal" evidence="13">
    <location>
        <begin position="11"/>
        <end position="298"/>
    </location>
</feature>
<dbReference type="InterPro" id="IPR050278">
    <property type="entry name" value="Serine_Prot_S9B/DPPIV"/>
</dbReference>
<dbReference type="Pfam" id="PF00930">
    <property type="entry name" value="DPPIV_N"/>
    <property type="match status" value="1"/>
</dbReference>
<evidence type="ECO:0000256" key="2">
    <source>
        <dbReference type="ARBA" id="ARBA00022438"/>
    </source>
</evidence>
<evidence type="ECO:0000256" key="5">
    <source>
        <dbReference type="ARBA" id="ARBA00022801"/>
    </source>
</evidence>
<dbReference type="PANTHER" id="PTHR11731">
    <property type="entry name" value="PROTEASE FAMILY S9B,C DIPEPTIDYL-PEPTIDASE IV-RELATED"/>
    <property type="match status" value="1"/>
</dbReference>
<dbReference type="InterPro" id="IPR002469">
    <property type="entry name" value="Peptidase_S9B_N"/>
</dbReference>
<dbReference type="EMBL" id="GIBP01000970">
    <property type="protein sequence ID" value="NDV29939.1"/>
    <property type="molecule type" value="Transcribed_RNA"/>
</dbReference>
<evidence type="ECO:0000256" key="8">
    <source>
        <dbReference type="ARBA" id="ARBA00022989"/>
    </source>
</evidence>
<dbReference type="GO" id="GO:0008239">
    <property type="term" value="F:dipeptidyl-peptidase activity"/>
    <property type="evidence" value="ECO:0007669"/>
    <property type="project" value="TreeGrafter"/>
</dbReference>
<evidence type="ECO:0000256" key="1">
    <source>
        <dbReference type="ARBA" id="ARBA00004606"/>
    </source>
</evidence>
<evidence type="ECO:0000259" key="12">
    <source>
        <dbReference type="Pfam" id="PF00326"/>
    </source>
</evidence>
<evidence type="ECO:0000256" key="7">
    <source>
        <dbReference type="ARBA" id="ARBA00022968"/>
    </source>
</evidence>
<keyword evidence="8" id="KW-1133">Transmembrane helix</keyword>
<organism evidence="14">
    <name type="scientific">Arcella intermedia</name>
    <dbReference type="NCBI Taxonomy" id="1963864"/>
    <lineage>
        <taxon>Eukaryota</taxon>
        <taxon>Amoebozoa</taxon>
        <taxon>Tubulinea</taxon>
        <taxon>Elardia</taxon>
        <taxon>Arcellinida</taxon>
        <taxon>Sphaerothecina</taxon>
        <taxon>Arcellidae</taxon>
        <taxon>Arcella</taxon>
    </lineage>
</organism>
<keyword evidence="7" id="KW-0735">Signal-anchor</keyword>
<dbReference type="Pfam" id="PF00326">
    <property type="entry name" value="Peptidase_S9"/>
    <property type="match status" value="1"/>
</dbReference>
<dbReference type="Gene3D" id="2.140.10.30">
    <property type="entry name" value="Dipeptidylpeptidase IV, N-terminal domain"/>
    <property type="match status" value="1"/>
</dbReference>
<evidence type="ECO:0008006" key="15">
    <source>
        <dbReference type="Google" id="ProtNLM"/>
    </source>
</evidence>
<dbReference type="GO" id="GO:0004177">
    <property type="term" value="F:aminopeptidase activity"/>
    <property type="evidence" value="ECO:0007669"/>
    <property type="project" value="UniProtKB-KW"/>
</dbReference>
<evidence type="ECO:0000256" key="9">
    <source>
        <dbReference type="ARBA" id="ARBA00023136"/>
    </source>
</evidence>
<sequence>MYLTYASQPLTVKTITTDGSFDIEYGLMPWVYEEEVFSDYNAIWWKPKGTALPDQFLFFKSDSSMVRTFQYPIYNDDVEKDAYNTIDSIKYPKSGSNNSKVYLSLYNIQNGNFLPLPLDSTDEYITDVAWPYEDQIVVRTSNRLQTVETVHIFSVSSTNVHKVTQFITQSVENGWIVPRPYSLFFFNPSTFTMVHNNSDYYHIFLVTFTNTSYSFDDVTSGSFDVTDVVGFSAKNALIFFLSTENGPNADPTSRHLYMASILTKGRKKLNPDDKAYYSTTFNDDGSYFVCNYQGPQIPNTAIYQSPTRIDQPTNWNATLVKVLEDNQALKDLLATYTLPTRTYINVTSADPNTTLSAWYMFPPVLNTSNYYPLLLDIYCGPNSQTVTQQWELGFDEYLVSRYPVVVASIDTRGTGARGISFMQQVYRQLGILESADLLAGIKSLSTQNLKFGEHIDAGRMGIWGWSYGGFMSLNTLARDTKNQLIAAVSVAPVTDWRLYDTFYTERYMSTPQDNPQGYNTTSILNLAPQLLNNSKPLLVVHGTGDDNVHFQNSALLNKKLFEIGYQYEMLYYANKQHGISGNAARRHLYTAISKFLNQNLFSLPATMELATNN</sequence>
<evidence type="ECO:0000256" key="3">
    <source>
        <dbReference type="ARBA" id="ARBA00022670"/>
    </source>
</evidence>
<protein>
    <recommendedName>
        <fullName evidence="15">Peptidase S9 prolyl oligopeptidase catalytic domain-containing protein</fullName>
    </recommendedName>
</protein>
<evidence type="ECO:0000256" key="10">
    <source>
        <dbReference type="ARBA" id="ARBA00023180"/>
    </source>
</evidence>
<keyword evidence="10" id="KW-0325">Glycoprotein</keyword>
<dbReference type="InterPro" id="IPR001375">
    <property type="entry name" value="Peptidase_S9_cat"/>
</dbReference>
<dbReference type="SUPFAM" id="SSF53474">
    <property type="entry name" value="alpha/beta-Hydrolases"/>
    <property type="match status" value="1"/>
</dbReference>
<dbReference type="GO" id="GO:0005886">
    <property type="term" value="C:plasma membrane"/>
    <property type="evidence" value="ECO:0007669"/>
    <property type="project" value="TreeGrafter"/>
</dbReference>
<keyword evidence="4" id="KW-0812">Transmembrane</keyword>